<dbReference type="InterPro" id="IPR011256">
    <property type="entry name" value="Reg_factor_effector_dom_sf"/>
</dbReference>
<dbReference type="PANTHER" id="PTHR36444">
    <property type="entry name" value="TRANSCRIPTIONAL REGULATOR PROTEIN YOBU-RELATED"/>
    <property type="match status" value="1"/>
</dbReference>
<sequence>MNYEVVQLEEKTVAGLKIRTSNHNPNMVRDIGALWEKFLGGGVYQTIPMKENENTIGLYTNYESDVNGAYDVMVCCEVEETKGLAENIFAQTISAGSYAKFIVRGNVQTAVGAFWAELWSMDLDRKYSGDFEEYQSGFDKDHAEIHVYISLNEFGGNHG</sequence>
<dbReference type="RefSeq" id="WP_093673120.1">
    <property type="nucleotide sequence ID" value="NZ_FOOY01000016.1"/>
</dbReference>
<evidence type="ECO:0000313" key="3">
    <source>
        <dbReference type="Proteomes" id="UP000198752"/>
    </source>
</evidence>
<reference evidence="3" key="1">
    <citation type="submission" date="2016-10" db="EMBL/GenBank/DDBJ databases">
        <authorList>
            <person name="Varghese N."/>
            <person name="Submissions S."/>
        </authorList>
    </citation>
    <scope>NUCLEOTIDE SEQUENCE [LARGE SCALE GENOMIC DNA]</scope>
    <source>
        <strain evidence="3">ATCC 700379</strain>
    </source>
</reference>
<keyword evidence="2" id="KW-0238">DNA-binding</keyword>
<dbReference type="SMART" id="SM00871">
    <property type="entry name" value="AraC_E_bind"/>
    <property type="match status" value="1"/>
</dbReference>
<feature type="domain" description="AraC effector-binding" evidence="1">
    <location>
        <begin position="1"/>
        <end position="152"/>
    </location>
</feature>
<dbReference type="AlphaFoldDB" id="A0A1I2TIL8"/>
<dbReference type="Gene3D" id="3.20.80.10">
    <property type="entry name" value="Regulatory factor, effector binding domain"/>
    <property type="match status" value="1"/>
</dbReference>
<name>A0A1I2TIL8_9BACL</name>
<dbReference type="EMBL" id="FOOY01000016">
    <property type="protein sequence ID" value="SFG64680.1"/>
    <property type="molecule type" value="Genomic_DNA"/>
</dbReference>
<evidence type="ECO:0000259" key="1">
    <source>
        <dbReference type="SMART" id="SM00871"/>
    </source>
</evidence>
<organism evidence="2 3">
    <name type="scientific">Sporolactobacillus nakayamae</name>
    <dbReference type="NCBI Taxonomy" id="269670"/>
    <lineage>
        <taxon>Bacteria</taxon>
        <taxon>Bacillati</taxon>
        <taxon>Bacillota</taxon>
        <taxon>Bacilli</taxon>
        <taxon>Bacillales</taxon>
        <taxon>Sporolactobacillaceae</taxon>
        <taxon>Sporolactobacillus</taxon>
    </lineage>
</organism>
<dbReference type="STRING" id="269670.SAMN02982927_02318"/>
<dbReference type="InterPro" id="IPR053182">
    <property type="entry name" value="YobU-like_regulator"/>
</dbReference>
<dbReference type="InterPro" id="IPR010499">
    <property type="entry name" value="AraC_E-bd"/>
</dbReference>
<dbReference type="InterPro" id="IPR029441">
    <property type="entry name" value="Cass2"/>
</dbReference>
<accession>A0A1I2TIL8</accession>
<protein>
    <submittedName>
        <fullName evidence="2">Predicted transcriptional regulator YdeE, contains AraC-type DNA-binding domain</fullName>
    </submittedName>
</protein>
<dbReference type="PANTHER" id="PTHR36444:SF2">
    <property type="entry name" value="TRANSCRIPTIONAL REGULATOR PROTEIN YOBU-RELATED"/>
    <property type="match status" value="1"/>
</dbReference>
<evidence type="ECO:0000313" key="2">
    <source>
        <dbReference type="EMBL" id="SFG64680.1"/>
    </source>
</evidence>
<dbReference type="Proteomes" id="UP000198752">
    <property type="component" value="Unassembled WGS sequence"/>
</dbReference>
<gene>
    <name evidence="2" type="ORF">SAMN02982927_02318</name>
</gene>
<dbReference type="Pfam" id="PF14526">
    <property type="entry name" value="Cass2"/>
    <property type="match status" value="1"/>
</dbReference>
<dbReference type="SUPFAM" id="SSF55136">
    <property type="entry name" value="Probable bacterial effector-binding domain"/>
    <property type="match status" value="1"/>
</dbReference>
<keyword evidence="3" id="KW-1185">Reference proteome</keyword>
<dbReference type="OrthoDB" id="9801008at2"/>
<dbReference type="GO" id="GO:0003677">
    <property type="term" value="F:DNA binding"/>
    <property type="evidence" value="ECO:0007669"/>
    <property type="project" value="UniProtKB-KW"/>
</dbReference>
<proteinExistence type="predicted"/>